<dbReference type="AlphaFoldDB" id="X1LVK5"/>
<accession>X1LVK5</accession>
<name>X1LVK5_9ZZZZ</name>
<reference evidence="1" key="1">
    <citation type="journal article" date="2014" name="Front. Microbiol.">
        <title>High frequency of phylogenetically diverse reductive dehalogenase-homologous genes in deep subseafloor sedimentary metagenomes.</title>
        <authorList>
            <person name="Kawai M."/>
            <person name="Futagami T."/>
            <person name="Toyoda A."/>
            <person name="Takaki Y."/>
            <person name="Nishi S."/>
            <person name="Hori S."/>
            <person name="Arai W."/>
            <person name="Tsubouchi T."/>
            <person name="Morono Y."/>
            <person name="Uchiyama I."/>
            <person name="Ito T."/>
            <person name="Fujiyama A."/>
            <person name="Inagaki F."/>
            <person name="Takami H."/>
        </authorList>
    </citation>
    <scope>NUCLEOTIDE SEQUENCE</scope>
    <source>
        <strain evidence="1">Expedition CK06-06</strain>
    </source>
</reference>
<feature type="non-terminal residue" evidence="1">
    <location>
        <position position="1"/>
    </location>
</feature>
<dbReference type="EMBL" id="BARU01045962">
    <property type="protein sequence ID" value="GAH98163.1"/>
    <property type="molecule type" value="Genomic_DNA"/>
</dbReference>
<proteinExistence type="predicted"/>
<organism evidence="1">
    <name type="scientific">marine sediment metagenome</name>
    <dbReference type="NCBI Taxonomy" id="412755"/>
    <lineage>
        <taxon>unclassified sequences</taxon>
        <taxon>metagenomes</taxon>
        <taxon>ecological metagenomes</taxon>
    </lineage>
</organism>
<comment type="caution">
    <text evidence="1">The sequence shown here is derived from an EMBL/GenBank/DDBJ whole genome shotgun (WGS) entry which is preliminary data.</text>
</comment>
<sequence length="92" mass="10113">DYKVPSTEIYYLCGASVCAVGHDDADKDLNQMCRAEVDIEGTIQFHLGGNGGQTASFPETIRVLGDETVTFTCYNESNHQVRLTGTLYGYKI</sequence>
<evidence type="ECO:0000313" key="1">
    <source>
        <dbReference type="EMBL" id="GAH98163.1"/>
    </source>
</evidence>
<gene>
    <name evidence="1" type="ORF">S03H2_69529</name>
</gene>
<protein>
    <submittedName>
        <fullName evidence="1">Uncharacterized protein</fullName>
    </submittedName>
</protein>